<name>A0AAW1NUW2_9CHLO</name>
<evidence type="ECO:0000313" key="1">
    <source>
        <dbReference type="EMBL" id="KAK9799839.1"/>
    </source>
</evidence>
<accession>A0AAW1NUW2</accession>
<keyword evidence="2" id="KW-1185">Reference proteome</keyword>
<proteinExistence type="predicted"/>
<comment type="caution">
    <text evidence="1">The sequence shown here is derived from an EMBL/GenBank/DDBJ whole genome shotgun (WGS) entry which is preliminary data.</text>
</comment>
<reference evidence="1 2" key="1">
    <citation type="journal article" date="2024" name="Nat. Commun.">
        <title>Phylogenomics reveals the evolutionary origins of lichenization in chlorophyte algae.</title>
        <authorList>
            <person name="Puginier C."/>
            <person name="Libourel C."/>
            <person name="Otte J."/>
            <person name="Skaloud P."/>
            <person name="Haon M."/>
            <person name="Grisel S."/>
            <person name="Petersen M."/>
            <person name="Berrin J.G."/>
            <person name="Delaux P.M."/>
            <person name="Dal Grande F."/>
            <person name="Keller J."/>
        </authorList>
    </citation>
    <scope>NUCLEOTIDE SEQUENCE [LARGE SCALE GENOMIC DNA]</scope>
    <source>
        <strain evidence="1 2">SAG 2036</strain>
    </source>
</reference>
<gene>
    <name evidence="1" type="ORF">WJX73_007999</name>
</gene>
<evidence type="ECO:0000313" key="2">
    <source>
        <dbReference type="Proteomes" id="UP001465755"/>
    </source>
</evidence>
<dbReference type="AlphaFoldDB" id="A0AAW1NUW2"/>
<dbReference type="Proteomes" id="UP001465755">
    <property type="component" value="Unassembled WGS sequence"/>
</dbReference>
<protein>
    <submittedName>
        <fullName evidence="1">Uncharacterized protein</fullName>
    </submittedName>
</protein>
<organism evidence="1 2">
    <name type="scientific">Symbiochloris irregularis</name>
    <dbReference type="NCBI Taxonomy" id="706552"/>
    <lineage>
        <taxon>Eukaryota</taxon>
        <taxon>Viridiplantae</taxon>
        <taxon>Chlorophyta</taxon>
        <taxon>core chlorophytes</taxon>
        <taxon>Trebouxiophyceae</taxon>
        <taxon>Trebouxiales</taxon>
        <taxon>Trebouxiaceae</taxon>
        <taxon>Symbiochloris</taxon>
    </lineage>
</organism>
<sequence length="69" mass="7721">MFNPQSKTAAAAIFTAGLLLLGYTTYDASQKAILNERPMTAEQQDALRQHIQSLRKTPSKEEGLERQLE</sequence>
<dbReference type="EMBL" id="JALJOQ010000086">
    <property type="protein sequence ID" value="KAK9799839.1"/>
    <property type="molecule type" value="Genomic_DNA"/>
</dbReference>